<dbReference type="InterPro" id="IPR022742">
    <property type="entry name" value="Hydrolase_4"/>
</dbReference>
<keyword evidence="2" id="KW-0378">Hydrolase</keyword>
<dbReference type="Gene3D" id="3.40.50.1820">
    <property type="entry name" value="alpha/beta hydrolase"/>
    <property type="match status" value="1"/>
</dbReference>
<dbReference type="Pfam" id="PF12146">
    <property type="entry name" value="Hydrolase_4"/>
    <property type="match status" value="1"/>
</dbReference>
<organism evidence="2 3">
    <name type="scientific">Candidatus Viridilinea halotolerans</name>
    <dbReference type="NCBI Taxonomy" id="2491704"/>
    <lineage>
        <taxon>Bacteria</taxon>
        <taxon>Bacillati</taxon>
        <taxon>Chloroflexota</taxon>
        <taxon>Chloroflexia</taxon>
        <taxon>Chloroflexales</taxon>
        <taxon>Chloroflexineae</taxon>
        <taxon>Oscillochloridaceae</taxon>
        <taxon>Candidatus Viridilinea</taxon>
    </lineage>
</organism>
<dbReference type="InterPro" id="IPR029058">
    <property type="entry name" value="AB_hydrolase_fold"/>
</dbReference>
<feature type="domain" description="Serine aminopeptidase S33" evidence="1">
    <location>
        <begin position="48"/>
        <end position="247"/>
    </location>
</feature>
<protein>
    <submittedName>
        <fullName evidence="2">Alpha/beta hydrolase</fullName>
    </submittedName>
</protein>
<comment type="caution">
    <text evidence="2">The sequence shown here is derived from an EMBL/GenBank/DDBJ whole genome shotgun (WGS) entry which is preliminary data.</text>
</comment>
<evidence type="ECO:0000313" key="2">
    <source>
        <dbReference type="EMBL" id="RRR69460.1"/>
    </source>
</evidence>
<dbReference type="SUPFAM" id="SSF53474">
    <property type="entry name" value="alpha/beta-Hydrolases"/>
    <property type="match status" value="1"/>
</dbReference>
<dbReference type="EMBL" id="RSAS01000632">
    <property type="protein sequence ID" value="RRR69460.1"/>
    <property type="molecule type" value="Genomic_DNA"/>
</dbReference>
<dbReference type="PANTHER" id="PTHR11614">
    <property type="entry name" value="PHOSPHOLIPASE-RELATED"/>
    <property type="match status" value="1"/>
</dbReference>
<dbReference type="GO" id="GO:0016787">
    <property type="term" value="F:hydrolase activity"/>
    <property type="evidence" value="ECO:0007669"/>
    <property type="project" value="UniProtKB-KW"/>
</dbReference>
<evidence type="ECO:0000259" key="1">
    <source>
        <dbReference type="Pfam" id="PF12146"/>
    </source>
</evidence>
<name>A0A426TVN9_9CHLR</name>
<evidence type="ECO:0000313" key="3">
    <source>
        <dbReference type="Proteomes" id="UP000280307"/>
    </source>
</evidence>
<dbReference type="InterPro" id="IPR051044">
    <property type="entry name" value="MAG_DAG_Lipase"/>
</dbReference>
<proteinExistence type="predicted"/>
<dbReference type="AlphaFoldDB" id="A0A426TVN9"/>
<sequence>MMPTPTPPVWHPDVLAGCEAATLQLAPTYDSPAIATLVRRRAPRPNGRAVLYLHGFIDYFYQLHMAEAYAAHGYDFYALDLRRCGRSLLPHQRPNFCRDLHEYFEEIDQAIAMINADWLLLNGHSTGGLLAALYAQRGNGYDRINAIFLNSPFVEINAVGVEKPFAALIEQLGAIWPTFAVHGVLSPLYVQSIHATQRGTWNFDLAWKPMAGWPAYAGWFRAIRRAQRQLQGGLALSCPILLMHASQSHRGQRWSEAFTCADTVLNVAHMRQYGPSLGRNVTMCSIPGAMHDLVLSAPAARAQVFAELFTWLSTL</sequence>
<dbReference type="Proteomes" id="UP000280307">
    <property type="component" value="Unassembled WGS sequence"/>
</dbReference>
<gene>
    <name evidence="2" type="ORF">EI684_15590</name>
</gene>
<accession>A0A426TVN9</accession>
<reference evidence="2 3" key="1">
    <citation type="submission" date="2018-12" db="EMBL/GenBank/DDBJ databases">
        <title>Genome Sequence of Candidatus Viridilinea halotolerans isolated from saline sulfide-rich spring.</title>
        <authorList>
            <person name="Grouzdev D.S."/>
            <person name="Burganskaya E.I."/>
            <person name="Krutkina M.S."/>
            <person name="Sukhacheva M.V."/>
            <person name="Gorlenko V.M."/>
        </authorList>
    </citation>
    <scope>NUCLEOTIDE SEQUENCE [LARGE SCALE GENOMIC DNA]</scope>
    <source>
        <strain evidence="2">Chok-6</strain>
    </source>
</reference>